<evidence type="ECO:0000313" key="2">
    <source>
        <dbReference type="Proteomes" id="UP000283254"/>
    </source>
</evidence>
<comment type="caution">
    <text evidence="1">The sequence shown here is derived from an EMBL/GenBank/DDBJ whole genome shotgun (WGS) entry which is preliminary data.</text>
</comment>
<accession>A0A422QFR6</accession>
<dbReference type="EMBL" id="JSAB01000288">
    <property type="protein sequence ID" value="RNF28828.1"/>
    <property type="molecule type" value="Genomic_DNA"/>
</dbReference>
<name>A0A422QFR6_9BURK</name>
<keyword evidence="2" id="KW-1185">Reference proteome</keyword>
<organism evidence="1 2">
    <name type="scientific">Massilia aurea</name>
    <dbReference type="NCBI Taxonomy" id="373040"/>
    <lineage>
        <taxon>Bacteria</taxon>
        <taxon>Pseudomonadati</taxon>
        <taxon>Pseudomonadota</taxon>
        <taxon>Betaproteobacteria</taxon>
        <taxon>Burkholderiales</taxon>
        <taxon>Oxalobacteraceae</taxon>
        <taxon>Telluria group</taxon>
        <taxon>Massilia</taxon>
    </lineage>
</organism>
<feature type="non-terminal residue" evidence="1">
    <location>
        <position position="210"/>
    </location>
</feature>
<dbReference type="AlphaFoldDB" id="A0A422QFR6"/>
<evidence type="ECO:0000313" key="1">
    <source>
        <dbReference type="EMBL" id="RNF28828.1"/>
    </source>
</evidence>
<dbReference type="OrthoDB" id="8779325at2"/>
<reference evidence="1" key="1">
    <citation type="submission" date="2014-10" db="EMBL/GenBank/DDBJ databases">
        <title>Massilia sp. genome.</title>
        <authorList>
            <person name="Xu B."/>
            <person name="Dai L."/>
            <person name="Huang Z."/>
        </authorList>
    </citation>
    <scope>NUCLEOTIDE SEQUENCE [LARGE SCALE GENOMIC DNA]</scope>
    <source>
        <strain evidence="1">CFS-1</strain>
    </source>
</reference>
<gene>
    <name evidence="1" type="ORF">NM04_21135</name>
</gene>
<proteinExistence type="predicted"/>
<sequence>MKHIQAALNKNGSCLMALPFSGAALELLHEIASEGSLPLILIESQALAKLSWILGTTITDLPRCQTHEVIKHVKIQVAQPQAVVYVSFPELHSLTAGTTASTSFLGKACRFSVLDPLLCRYGIKTLLTIGYFPATASVGPELVSCDAPAIGPEGNSQAMTTLLRWLLGHLQVSASVAPDDTLSWHHLYRASEHCYQIERHNRIEQLEAYF</sequence>
<dbReference type="RefSeq" id="WP_148044104.1">
    <property type="nucleotide sequence ID" value="NZ_JSAB01000288.1"/>
</dbReference>
<protein>
    <submittedName>
        <fullName evidence="1">Uncharacterized protein</fullName>
    </submittedName>
</protein>
<dbReference type="Proteomes" id="UP000283254">
    <property type="component" value="Unassembled WGS sequence"/>
</dbReference>